<feature type="repeat" description="TPR" evidence="7">
    <location>
        <begin position="628"/>
        <end position="661"/>
    </location>
</feature>
<dbReference type="InterPro" id="IPR041677">
    <property type="entry name" value="DNA2/NAM7_AAA_11"/>
</dbReference>
<organism evidence="9">
    <name type="scientific">Haemonchus placei</name>
    <name type="common">Barber's pole worm</name>
    <dbReference type="NCBI Taxonomy" id="6290"/>
    <lineage>
        <taxon>Eukaryota</taxon>
        <taxon>Metazoa</taxon>
        <taxon>Ecdysozoa</taxon>
        <taxon>Nematoda</taxon>
        <taxon>Chromadorea</taxon>
        <taxon>Rhabditida</taxon>
        <taxon>Rhabditina</taxon>
        <taxon>Rhabditomorpha</taxon>
        <taxon>Strongyloidea</taxon>
        <taxon>Trichostrongylidae</taxon>
        <taxon>Haemonchus</taxon>
    </lineage>
</organism>
<keyword evidence="4" id="KW-0833">Ubl conjugation pathway</keyword>
<dbReference type="SUPFAM" id="SSF48452">
    <property type="entry name" value="TPR-like"/>
    <property type="match status" value="1"/>
</dbReference>
<evidence type="ECO:0000256" key="7">
    <source>
        <dbReference type="PROSITE-ProRule" id="PRU00339"/>
    </source>
</evidence>
<dbReference type="GO" id="GO:0005737">
    <property type="term" value="C:cytoplasm"/>
    <property type="evidence" value="ECO:0007669"/>
    <property type="project" value="TreeGrafter"/>
</dbReference>
<keyword evidence="3" id="KW-0498">Mitosis</keyword>
<dbReference type="PANTHER" id="PTHR12558">
    <property type="entry name" value="CELL DIVISION CYCLE 16,23,27"/>
    <property type="match status" value="1"/>
</dbReference>
<sequence length="943" mass="108263">LNSDQVNAVNMYNKEFPIQIVDSAYGAGKSVCASKMAEESAKLDHIILVTAVQNSALDVIGAKIDEMQSQHIRAVRYISETVAQNIKHQSPFALQTLMEKFHLTHGHLMPQPLYKAFKQFSDDRRRLRNFMFSGTAANIVNTEHKKLLFLEERTSWKLKVLTRKFIKLYRPNVYLCTVSTALNLTRKQGLWRRIGNSWHRFILDEASMVPEATLMALISRFPNALVTLIGDSKQLPPYVGIQNVPLAVAVSSRSVLDLVANPAWTPISHLRTVYRPHFEMMQLNSDQQDDFECYKVVDEDDYDLLISRYLSQGDCETATYWIDRSYAKKCETSSSVIDFANYVKDLTIVHQYKRVSQLILNRHLVKKHIVFAYYYVNALFHLRMYSVIVQLPIGNLMLTEGLPVRYPDYHCGLEDYLDSFSAELSENDLAALNKMMTSLKLFSALMVVYGRTYILLENRDFASRCLVAAFLQDRRSLAAEQLLRNYKLVPSSSKDPCYRLVAELVETCKEKKEMKKMKQTEIPGDPRQKTELARELYRDGKVAETLETTTMIMEEHGLYMDCIILHANCLCYFQDWKKLFLLAHEMVFSFPDHHYSWYVVAAYYFTCNNIPAAKNFINKSALMRTAFGEAWIAYGHILAAESENEQALNCYYRAARILPWHYEPKMYIGMQYCRVGVRMAEEFLREASCIRSCDPVIMHERGSYYYRYSKFHTAEQFFNNALLAVIGTDSEDVEFVDSSSLLNEQIDPFWQPLVASLGHVSRRLGKFRESINFHSKALLMNPMDYHSMASMAMSYACLGETNIATRYFAKALARAPYDGMVRNALDKLAQLENDYWDYTVFKTSAAEPSNDLEKIFSERSVSVNEAKRGAVDSTRPKKTLADLAKSRIATRRMRLAPYCTRAKAMSQRDGEDDEAGLADHLVVFDPQAYSVPAPLHRTMHSSA</sequence>
<dbReference type="Gene3D" id="1.25.40.10">
    <property type="entry name" value="Tetratricopeptide repeat domain"/>
    <property type="match status" value="1"/>
</dbReference>
<dbReference type="Pfam" id="PF13086">
    <property type="entry name" value="AAA_11"/>
    <property type="match status" value="1"/>
</dbReference>
<dbReference type="InterPro" id="IPR027417">
    <property type="entry name" value="P-loop_NTPase"/>
</dbReference>
<evidence type="ECO:0000256" key="1">
    <source>
        <dbReference type="ARBA" id="ARBA00022618"/>
    </source>
</evidence>
<dbReference type="SUPFAM" id="SSF52540">
    <property type="entry name" value="P-loop containing nucleoside triphosphate hydrolases"/>
    <property type="match status" value="1"/>
</dbReference>
<keyword evidence="6" id="KW-0131">Cell cycle</keyword>
<dbReference type="InterPro" id="IPR011990">
    <property type="entry name" value="TPR-like_helical_dom_sf"/>
</dbReference>
<dbReference type="InterPro" id="IPR019734">
    <property type="entry name" value="TPR_rpt"/>
</dbReference>
<dbReference type="PROSITE" id="PS50005">
    <property type="entry name" value="TPR"/>
    <property type="match status" value="2"/>
</dbReference>
<dbReference type="SMART" id="SM00028">
    <property type="entry name" value="TPR"/>
    <property type="match status" value="4"/>
</dbReference>
<dbReference type="WBParaSite" id="HPLM_0000771801-mRNA-1">
    <property type="protein sequence ID" value="HPLM_0000771801-mRNA-1"/>
    <property type="gene ID" value="HPLM_0000771801"/>
</dbReference>
<dbReference type="Gene3D" id="3.40.50.300">
    <property type="entry name" value="P-loop containing nucleotide triphosphate hydrolases"/>
    <property type="match status" value="1"/>
</dbReference>
<evidence type="ECO:0000259" key="8">
    <source>
        <dbReference type="Pfam" id="PF13086"/>
    </source>
</evidence>
<dbReference type="GO" id="GO:0005680">
    <property type="term" value="C:anaphase-promoting complex"/>
    <property type="evidence" value="ECO:0007669"/>
    <property type="project" value="TreeGrafter"/>
</dbReference>
<keyword evidence="5 7" id="KW-0802">TPR repeat</keyword>
<evidence type="ECO:0000313" key="9">
    <source>
        <dbReference type="WBParaSite" id="HPLM_0000771801-mRNA-1"/>
    </source>
</evidence>
<dbReference type="PANTHER" id="PTHR12558:SF9">
    <property type="entry name" value="CELL DIVISION CYCLE PROTEIN 16 HOMOLOG"/>
    <property type="match status" value="1"/>
</dbReference>
<feature type="domain" description="DNA2/NAM7 helicase helicase" evidence="8">
    <location>
        <begin position="1"/>
        <end position="239"/>
    </location>
</feature>
<reference evidence="9" key="1">
    <citation type="submission" date="2016-04" db="UniProtKB">
        <authorList>
            <consortium name="WormBaseParasite"/>
        </authorList>
    </citation>
    <scope>IDENTIFICATION</scope>
</reference>
<dbReference type="GO" id="GO:0051301">
    <property type="term" value="P:cell division"/>
    <property type="evidence" value="ECO:0007669"/>
    <property type="project" value="UniProtKB-KW"/>
</dbReference>
<name>A0A158QM57_HAEPC</name>
<dbReference type="AlphaFoldDB" id="A0A158QM57"/>
<feature type="repeat" description="TPR" evidence="7">
    <location>
        <begin position="751"/>
        <end position="784"/>
    </location>
</feature>
<proteinExistence type="predicted"/>
<protein>
    <submittedName>
        <fullName evidence="9">AAA_11 domain-containing protein</fullName>
    </submittedName>
</protein>
<dbReference type="GO" id="GO:0045842">
    <property type="term" value="P:positive regulation of mitotic metaphase/anaphase transition"/>
    <property type="evidence" value="ECO:0007669"/>
    <property type="project" value="TreeGrafter"/>
</dbReference>
<keyword evidence="1" id="KW-0132">Cell division</keyword>
<evidence type="ECO:0000256" key="5">
    <source>
        <dbReference type="ARBA" id="ARBA00022803"/>
    </source>
</evidence>
<dbReference type="GO" id="GO:0031145">
    <property type="term" value="P:anaphase-promoting complex-dependent catabolic process"/>
    <property type="evidence" value="ECO:0007669"/>
    <property type="project" value="TreeGrafter"/>
</dbReference>
<evidence type="ECO:0000256" key="6">
    <source>
        <dbReference type="ARBA" id="ARBA00023306"/>
    </source>
</evidence>
<keyword evidence="2" id="KW-0677">Repeat</keyword>
<evidence type="ECO:0000256" key="4">
    <source>
        <dbReference type="ARBA" id="ARBA00022786"/>
    </source>
</evidence>
<dbReference type="GO" id="GO:0016567">
    <property type="term" value="P:protein ubiquitination"/>
    <property type="evidence" value="ECO:0007669"/>
    <property type="project" value="TreeGrafter"/>
</dbReference>
<evidence type="ECO:0000256" key="3">
    <source>
        <dbReference type="ARBA" id="ARBA00022776"/>
    </source>
</evidence>
<evidence type="ECO:0000256" key="2">
    <source>
        <dbReference type="ARBA" id="ARBA00022737"/>
    </source>
</evidence>
<dbReference type="GO" id="GO:0004386">
    <property type="term" value="F:helicase activity"/>
    <property type="evidence" value="ECO:0007669"/>
    <property type="project" value="InterPro"/>
</dbReference>
<accession>A0A158QM57</accession>